<gene>
    <name evidence="2" type="ORF">BIW11_05659</name>
</gene>
<organism evidence="2 3">
    <name type="scientific">Tropilaelaps mercedesae</name>
    <dbReference type="NCBI Taxonomy" id="418985"/>
    <lineage>
        <taxon>Eukaryota</taxon>
        <taxon>Metazoa</taxon>
        <taxon>Ecdysozoa</taxon>
        <taxon>Arthropoda</taxon>
        <taxon>Chelicerata</taxon>
        <taxon>Arachnida</taxon>
        <taxon>Acari</taxon>
        <taxon>Parasitiformes</taxon>
        <taxon>Mesostigmata</taxon>
        <taxon>Gamasina</taxon>
        <taxon>Dermanyssoidea</taxon>
        <taxon>Laelapidae</taxon>
        <taxon>Tropilaelaps</taxon>
    </lineage>
</organism>
<reference evidence="2 3" key="1">
    <citation type="journal article" date="2017" name="Gigascience">
        <title>Draft genome of the honey bee ectoparasitic mite, Tropilaelaps mercedesae, is shaped by the parasitic life history.</title>
        <authorList>
            <person name="Dong X."/>
            <person name="Armstrong S.D."/>
            <person name="Xia D."/>
            <person name="Makepeace B.L."/>
            <person name="Darby A.C."/>
            <person name="Kadowaki T."/>
        </authorList>
    </citation>
    <scope>NUCLEOTIDE SEQUENCE [LARGE SCALE GENOMIC DNA]</scope>
    <source>
        <strain evidence="2">Wuxi-XJTLU</strain>
    </source>
</reference>
<sequence length="97" mass="10927">MRDPQLESLLPYESSWVELSSEVAGDDDPVKSATFQEDSALSFEKRSYGCSHRSHRANMKCNIEAHIRVKPPDMTEQPVLPSTVNVNSDRCGRPARH</sequence>
<evidence type="ECO:0000313" key="3">
    <source>
        <dbReference type="Proteomes" id="UP000192247"/>
    </source>
</evidence>
<proteinExistence type="predicted"/>
<feature type="region of interest" description="Disordered" evidence="1">
    <location>
        <begin position="73"/>
        <end position="97"/>
    </location>
</feature>
<name>A0A1V9Y1E3_9ACAR</name>
<evidence type="ECO:0000313" key="2">
    <source>
        <dbReference type="EMBL" id="OQR79554.1"/>
    </source>
</evidence>
<dbReference type="EMBL" id="MNPL01000962">
    <property type="protein sequence ID" value="OQR79554.1"/>
    <property type="molecule type" value="Genomic_DNA"/>
</dbReference>
<dbReference type="InParanoid" id="A0A1V9Y1E3"/>
<dbReference type="AlphaFoldDB" id="A0A1V9Y1E3"/>
<accession>A0A1V9Y1E3</accession>
<dbReference type="Proteomes" id="UP000192247">
    <property type="component" value="Unassembled WGS sequence"/>
</dbReference>
<evidence type="ECO:0000256" key="1">
    <source>
        <dbReference type="SAM" id="MobiDB-lite"/>
    </source>
</evidence>
<keyword evidence="3" id="KW-1185">Reference proteome</keyword>
<comment type="caution">
    <text evidence="2">The sequence shown here is derived from an EMBL/GenBank/DDBJ whole genome shotgun (WGS) entry which is preliminary data.</text>
</comment>
<protein>
    <submittedName>
        <fullName evidence="2">Uncharacterized protein</fullName>
    </submittedName>
</protein>